<feature type="region of interest" description="Disordered" evidence="1">
    <location>
        <begin position="702"/>
        <end position="729"/>
    </location>
</feature>
<dbReference type="OrthoDB" id="3903581at2759"/>
<comment type="caution">
    <text evidence="2">The sequence shown here is derived from an EMBL/GenBank/DDBJ whole genome shotgun (WGS) entry which is preliminary data.</text>
</comment>
<gene>
    <name evidence="2" type="ORF">B0A52_02778</name>
</gene>
<feature type="region of interest" description="Disordered" evidence="1">
    <location>
        <begin position="1"/>
        <end position="21"/>
    </location>
</feature>
<dbReference type="AlphaFoldDB" id="A0A438NDX0"/>
<feature type="compositionally biased region" description="Low complexity" evidence="1">
    <location>
        <begin position="718"/>
        <end position="727"/>
    </location>
</feature>
<proteinExistence type="predicted"/>
<feature type="compositionally biased region" description="Basic and acidic residues" evidence="1">
    <location>
        <begin position="432"/>
        <end position="442"/>
    </location>
</feature>
<sequence length="873" mass="96764">MSLASSPSKPLPPSAPMKPSSPSRFELLITCNPPILESLLAQIPTDTIFRLYQTSPFLRDFFTKSPTSWRYVSWRLYQAATSTATITNNSSGVGQRQSSNYALDQILLSVINPYSTRLASLELDNTAVSGSILISTVLVFRRDTLKHLSVRGCKNVSLKYHINPWLHMHALAPTHTSSQEPSASPYEALALKSLYTYRCRHHRRRPYLPGSLSRKESDSEPTHELVLTCHKLGIWTDTAWCTTPGARCYRRRGYVKMRMPQDPREVWVVYDRLWRSRNWLGPVENSTDPEESLAKKRKRDCRSWEYDEEAINGEVIGTGPEDKPYLRNKNASDKEKNKFWWAPGCAVSPCSMQDQDYPPNGAPNGLHAGPINSLPTIKMRWCCTEPVFSGGGGITFGTSSNTSASTSALRETDRVRAAPLPPGQGWEDPEFNPDRFDVESNEHSPSYNLALQKNVGEGPAGRWSSVDALFQTTGALCSGNHPTVSVPRVLCEECYTSDHWKLKCKGCSTALCLKHDIGDRVQGRVCGLKDLELEKLEYKSRQKALQILATLMRQEKDRFSTRVSPSSSSTEDTNQINLTEQLKLSPSELPRPLTHRPITTTAPDHTQVSLADTATFDAEIFHTDLVLVLLIAQDRRSQVQLLNALEHLSFNLSLGGGVASPSSVRFLELLGIPAYAVPRQCASKCKKKSEAFLNAQSMKRIKKKKGKVRKPLEQRRLSNGGSSNSSSTDEAIDGLVEFFASLNAQIHGIGPSDSPRPSPHLSVDGQPTDQVNSSEIRELEDMGILVRDLILRIQRLRDQLVPGSLAARALPDVRVQEAFDPTDVAVVGSTFGPESAQIEFSTDVGPGENIEAQHEQPFVAGEEDDDGQVSNTD</sequence>
<feature type="compositionally biased region" description="Low complexity" evidence="1">
    <location>
        <begin position="399"/>
        <end position="408"/>
    </location>
</feature>
<evidence type="ECO:0000313" key="2">
    <source>
        <dbReference type="EMBL" id="RVX73888.1"/>
    </source>
</evidence>
<accession>A0A438NDX0</accession>
<dbReference type="EMBL" id="NAJM01000006">
    <property type="protein sequence ID" value="RVX73888.1"/>
    <property type="molecule type" value="Genomic_DNA"/>
</dbReference>
<feature type="region of interest" description="Disordered" evidence="1">
    <location>
        <begin position="399"/>
        <end position="442"/>
    </location>
</feature>
<feature type="region of interest" description="Disordered" evidence="1">
    <location>
        <begin position="748"/>
        <end position="771"/>
    </location>
</feature>
<evidence type="ECO:0000313" key="3">
    <source>
        <dbReference type="Proteomes" id="UP000288859"/>
    </source>
</evidence>
<evidence type="ECO:0000256" key="1">
    <source>
        <dbReference type="SAM" id="MobiDB-lite"/>
    </source>
</evidence>
<organism evidence="2 3">
    <name type="scientific">Exophiala mesophila</name>
    <name type="common">Black yeast-like fungus</name>
    <dbReference type="NCBI Taxonomy" id="212818"/>
    <lineage>
        <taxon>Eukaryota</taxon>
        <taxon>Fungi</taxon>
        <taxon>Dikarya</taxon>
        <taxon>Ascomycota</taxon>
        <taxon>Pezizomycotina</taxon>
        <taxon>Eurotiomycetes</taxon>
        <taxon>Chaetothyriomycetidae</taxon>
        <taxon>Chaetothyriales</taxon>
        <taxon>Herpotrichiellaceae</taxon>
        <taxon>Exophiala</taxon>
    </lineage>
</organism>
<name>A0A438NDX0_EXOME</name>
<protein>
    <submittedName>
        <fullName evidence="2">Uncharacterized protein</fullName>
    </submittedName>
</protein>
<dbReference type="VEuPathDB" id="FungiDB:PV10_02451"/>
<feature type="region of interest" description="Disordered" evidence="1">
    <location>
        <begin position="839"/>
        <end position="873"/>
    </location>
</feature>
<dbReference type="Proteomes" id="UP000288859">
    <property type="component" value="Unassembled WGS sequence"/>
</dbReference>
<reference evidence="2 3" key="1">
    <citation type="submission" date="2017-03" db="EMBL/GenBank/DDBJ databases">
        <title>Genomes of endolithic fungi from Antarctica.</title>
        <authorList>
            <person name="Coleine C."/>
            <person name="Masonjones S."/>
            <person name="Stajich J.E."/>
        </authorList>
    </citation>
    <scope>NUCLEOTIDE SEQUENCE [LARGE SCALE GENOMIC DNA]</scope>
    <source>
        <strain evidence="2 3">CCFEE 6314</strain>
    </source>
</reference>